<dbReference type="Proteomes" id="UP000887576">
    <property type="component" value="Unplaced"/>
</dbReference>
<organism evidence="1 2">
    <name type="scientific">Panagrolaimus sp. JU765</name>
    <dbReference type="NCBI Taxonomy" id="591449"/>
    <lineage>
        <taxon>Eukaryota</taxon>
        <taxon>Metazoa</taxon>
        <taxon>Ecdysozoa</taxon>
        <taxon>Nematoda</taxon>
        <taxon>Chromadorea</taxon>
        <taxon>Rhabditida</taxon>
        <taxon>Tylenchina</taxon>
        <taxon>Panagrolaimomorpha</taxon>
        <taxon>Panagrolaimoidea</taxon>
        <taxon>Panagrolaimidae</taxon>
        <taxon>Panagrolaimus</taxon>
    </lineage>
</organism>
<proteinExistence type="predicted"/>
<reference evidence="2" key="1">
    <citation type="submission" date="2022-11" db="UniProtKB">
        <authorList>
            <consortium name="WormBaseParasite"/>
        </authorList>
    </citation>
    <scope>IDENTIFICATION</scope>
</reference>
<name>A0AC34R6Q9_9BILA</name>
<accession>A0AC34R6Q9</accession>
<dbReference type="WBParaSite" id="JU765_v2.g4109.t1">
    <property type="protein sequence ID" value="JU765_v2.g4109.t1"/>
    <property type="gene ID" value="JU765_v2.g4109"/>
</dbReference>
<sequence>MGDVPKRGFIFRLVEYVNKSCKNGADIDTIATLNKDFCFQTFPASVANGLHLTFLYFLGHVYLLYVILNYFAVTWPMKRGNWHIFEVEKEEKLSKKSEETGRFWKKLPKTLAALRSGVTLFLIGCSVFLHMNAWPTTWKLPFNWAFTLRPQINVKPQMTMKARKSKSEILQLSDEKSCSGVASCRSKSCGALTEQKSTSGQDGPTTSMDLSLGLRLRDGITDKYWSSLEKLTDTFSLASELSRSDFLRNSLRTDSTNQSVASSVDFEFDQKELDAIDVGPINDLENCEANEAYLSGPGFSETSVEVDEYFVEFPSDSDDDKTFGVSALSIVEITEDEPDVKDSMVAKELKSDENGNKESKRETFA</sequence>
<evidence type="ECO:0000313" key="1">
    <source>
        <dbReference type="Proteomes" id="UP000887576"/>
    </source>
</evidence>
<protein>
    <submittedName>
        <fullName evidence="2">Uncharacterized protein</fullName>
    </submittedName>
</protein>
<evidence type="ECO:0000313" key="2">
    <source>
        <dbReference type="WBParaSite" id="JU765_v2.g4109.t1"/>
    </source>
</evidence>